<dbReference type="OrthoDB" id="1551227at2"/>
<dbReference type="EMBL" id="CP022188">
    <property type="protein sequence ID" value="AWI80384.1"/>
    <property type="molecule type" value="Genomic_DNA"/>
</dbReference>
<organism evidence="2 3">
    <name type="scientific">Parazoarcus communis</name>
    <dbReference type="NCBI Taxonomy" id="41977"/>
    <lineage>
        <taxon>Bacteria</taxon>
        <taxon>Pseudomonadati</taxon>
        <taxon>Pseudomonadota</taxon>
        <taxon>Betaproteobacteria</taxon>
        <taxon>Rhodocyclales</taxon>
        <taxon>Zoogloeaceae</taxon>
        <taxon>Parazoarcus</taxon>
    </lineage>
</organism>
<gene>
    <name evidence="2" type="ORF">CEW87_14060</name>
</gene>
<evidence type="ECO:0000313" key="2">
    <source>
        <dbReference type="EMBL" id="AWI80384.1"/>
    </source>
</evidence>
<sequence length="327" mass="37958">MPAPRKRLLKSVKLELVKKSREAALAAVQIFNNPAITFKSEIYIVMMVIAWTYMLHAHYRGKKIEYRHYDTLANGRKKFQTTAKGAHKYWELERCLNFAQSPIDKDSANNLRFLITLRHEIEHQMTTRIDNLLSARFQACCLNYNEYIKKLFGDQHGIDKHLSFSLQFASLTEAHVEMLAEHGELPKHIESFIEGFDGNLSEEEFNSPRFAYRVLFVPKTANNKGQADQVIEFVKADSELANAVNAQYAVIKETERDKFLPAQIVKIMQDQGFPGFNLHAHTQLWKASDAKNPKHAFGAQVVKQWYWYKKWVDAVRTYCQKHSAKFQ</sequence>
<dbReference type="RefSeq" id="WP_108973931.1">
    <property type="nucleotide sequence ID" value="NZ_CP022188.1"/>
</dbReference>
<evidence type="ECO:0000313" key="3">
    <source>
        <dbReference type="Proteomes" id="UP000244902"/>
    </source>
</evidence>
<protein>
    <recommendedName>
        <fullName evidence="1">DUF3644 domain-containing protein</fullName>
    </recommendedName>
</protein>
<reference evidence="2 3" key="1">
    <citation type="submission" date="2017-06" db="EMBL/GenBank/DDBJ databases">
        <title>Azoarcus sp. TSNA42 complete genome sequence.</title>
        <authorList>
            <person name="Woo J.-H."/>
            <person name="Kim H.-S."/>
        </authorList>
    </citation>
    <scope>NUCLEOTIDE SEQUENCE [LARGE SCALE GENOMIC DNA]</scope>
    <source>
        <strain evidence="2 3">TSNA42</strain>
    </source>
</reference>
<dbReference type="Proteomes" id="UP000244902">
    <property type="component" value="Chromosome"/>
</dbReference>
<accession>A0A2U8H3U6</accession>
<feature type="domain" description="DUF3644" evidence="1">
    <location>
        <begin position="15"/>
        <end position="198"/>
    </location>
</feature>
<dbReference type="AlphaFoldDB" id="A0A2U8H3U6"/>
<name>A0A2U8H3U6_9RHOO</name>
<dbReference type="InterPro" id="IPR022104">
    <property type="entry name" value="DUF3644"/>
</dbReference>
<dbReference type="Pfam" id="PF12358">
    <property type="entry name" value="DUF3644"/>
    <property type="match status" value="1"/>
</dbReference>
<proteinExistence type="predicted"/>
<evidence type="ECO:0000259" key="1">
    <source>
        <dbReference type="Pfam" id="PF12358"/>
    </source>
</evidence>